<proteinExistence type="predicted"/>
<accession>A0AAV7CNS0</accession>
<evidence type="ECO:0000313" key="1">
    <source>
        <dbReference type="EMBL" id="KAG8586350.1"/>
    </source>
</evidence>
<gene>
    <name evidence="1" type="ORF">GDO81_005357</name>
</gene>
<sequence length="85" mass="9333">MFPSPSTPPSLRLCPNPLSCPFSGTPVANCHSTLTVGAVYEGCSYIRLLAACYRPIQMQPQLQYADRRLPCECWRDNGPELNSGS</sequence>
<organism evidence="1 2">
    <name type="scientific">Engystomops pustulosus</name>
    <name type="common">Tungara frog</name>
    <name type="synonym">Physalaemus pustulosus</name>
    <dbReference type="NCBI Taxonomy" id="76066"/>
    <lineage>
        <taxon>Eukaryota</taxon>
        <taxon>Metazoa</taxon>
        <taxon>Chordata</taxon>
        <taxon>Craniata</taxon>
        <taxon>Vertebrata</taxon>
        <taxon>Euteleostomi</taxon>
        <taxon>Amphibia</taxon>
        <taxon>Batrachia</taxon>
        <taxon>Anura</taxon>
        <taxon>Neobatrachia</taxon>
        <taxon>Hyloidea</taxon>
        <taxon>Leptodactylidae</taxon>
        <taxon>Leiuperinae</taxon>
        <taxon>Engystomops</taxon>
    </lineage>
</organism>
<dbReference type="EMBL" id="WNYA01000002">
    <property type="protein sequence ID" value="KAG8586350.1"/>
    <property type="molecule type" value="Genomic_DNA"/>
</dbReference>
<keyword evidence="2" id="KW-1185">Reference proteome</keyword>
<reference evidence="1" key="1">
    <citation type="thesis" date="2020" institute="ProQuest LLC" country="789 East Eisenhower Parkway, Ann Arbor, MI, USA">
        <title>Comparative Genomics and Chromosome Evolution.</title>
        <authorList>
            <person name="Mudd A.B."/>
        </authorList>
    </citation>
    <scope>NUCLEOTIDE SEQUENCE</scope>
    <source>
        <strain evidence="1">237g6f4</strain>
        <tissue evidence="1">Blood</tissue>
    </source>
</reference>
<name>A0AAV7CNS0_ENGPU</name>
<protein>
    <submittedName>
        <fullName evidence="1">Uncharacterized protein</fullName>
    </submittedName>
</protein>
<comment type="caution">
    <text evidence="1">The sequence shown here is derived from an EMBL/GenBank/DDBJ whole genome shotgun (WGS) entry which is preliminary data.</text>
</comment>
<dbReference type="AlphaFoldDB" id="A0AAV7CNS0"/>
<dbReference type="Proteomes" id="UP000824782">
    <property type="component" value="Unassembled WGS sequence"/>
</dbReference>
<evidence type="ECO:0000313" key="2">
    <source>
        <dbReference type="Proteomes" id="UP000824782"/>
    </source>
</evidence>